<accession>A0A848KUZ8</accession>
<dbReference type="Pfam" id="PF04186">
    <property type="entry name" value="FxsA"/>
    <property type="match status" value="1"/>
</dbReference>
<comment type="caution">
    <text evidence="2">The sequence shown here is derived from an EMBL/GenBank/DDBJ whole genome shotgun (WGS) entry which is preliminary data.</text>
</comment>
<dbReference type="PANTHER" id="PTHR35335">
    <property type="entry name" value="UPF0716 PROTEIN FXSA"/>
    <property type="match status" value="1"/>
</dbReference>
<dbReference type="PANTHER" id="PTHR35335:SF1">
    <property type="entry name" value="UPF0716 PROTEIN FXSA"/>
    <property type="match status" value="1"/>
</dbReference>
<dbReference type="RefSeq" id="WP_170192477.1">
    <property type="nucleotide sequence ID" value="NZ_JABBNB010000001.1"/>
</dbReference>
<evidence type="ECO:0000313" key="3">
    <source>
        <dbReference type="Proteomes" id="UP000550729"/>
    </source>
</evidence>
<organism evidence="2 3">
    <name type="scientific">Gordonia asplenii</name>
    <dbReference type="NCBI Taxonomy" id="2725283"/>
    <lineage>
        <taxon>Bacteria</taxon>
        <taxon>Bacillati</taxon>
        <taxon>Actinomycetota</taxon>
        <taxon>Actinomycetes</taxon>
        <taxon>Mycobacteriales</taxon>
        <taxon>Gordoniaceae</taxon>
        <taxon>Gordonia</taxon>
    </lineage>
</organism>
<sequence>MKRLIFLAYLVVEIGVFVGLSIWLGFGWALLIAVAAGGAGLILLARRGRAVFGDLAMAARNEIAPAKALTDTALLAVSTMLLIVPGIVTSVLGLALLAKPVRRALAPAVSAYGERKFAGAVDRATLYATGAMPGTVVDGTVFVESTVVAPTTAYPHVITQPQLERGH</sequence>
<feature type="transmembrane region" description="Helical" evidence="1">
    <location>
        <begin position="73"/>
        <end position="97"/>
    </location>
</feature>
<dbReference type="NCBIfam" id="NF008528">
    <property type="entry name" value="PRK11463.1-2"/>
    <property type="match status" value="1"/>
</dbReference>
<dbReference type="EMBL" id="JABBNB010000001">
    <property type="protein sequence ID" value="NMO00011.1"/>
    <property type="molecule type" value="Genomic_DNA"/>
</dbReference>
<keyword evidence="1" id="KW-1133">Transmembrane helix</keyword>
<dbReference type="GO" id="GO:0016020">
    <property type="term" value="C:membrane"/>
    <property type="evidence" value="ECO:0007669"/>
    <property type="project" value="InterPro"/>
</dbReference>
<reference evidence="2 3" key="1">
    <citation type="submission" date="2020-04" db="EMBL/GenBank/DDBJ databases">
        <title>Gordonia sp. nov. TBRC 11910.</title>
        <authorList>
            <person name="Suriyachadkun C."/>
        </authorList>
    </citation>
    <scope>NUCLEOTIDE SEQUENCE [LARGE SCALE GENOMIC DNA]</scope>
    <source>
        <strain evidence="2 3">TBRC 11910</strain>
    </source>
</reference>
<keyword evidence="1" id="KW-0812">Transmembrane</keyword>
<protein>
    <submittedName>
        <fullName evidence="2">FxsA family protein</fullName>
    </submittedName>
</protein>
<keyword evidence="3" id="KW-1185">Reference proteome</keyword>
<gene>
    <name evidence="2" type="ORF">HH308_02145</name>
</gene>
<feature type="transmembrane region" description="Helical" evidence="1">
    <location>
        <begin position="7"/>
        <end position="36"/>
    </location>
</feature>
<name>A0A848KUZ8_9ACTN</name>
<keyword evidence="1" id="KW-0472">Membrane</keyword>
<dbReference type="Proteomes" id="UP000550729">
    <property type="component" value="Unassembled WGS sequence"/>
</dbReference>
<dbReference type="AlphaFoldDB" id="A0A848KUZ8"/>
<dbReference type="InterPro" id="IPR007313">
    <property type="entry name" value="FxsA"/>
</dbReference>
<evidence type="ECO:0000313" key="2">
    <source>
        <dbReference type="EMBL" id="NMO00011.1"/>
    </source>
</evidence>
<evidence type="ECO:0000256" key="1">
    <source>
        <dbReference type="SAM" id="Phobius"/>
    </source>
</evidence>
<proteinExistence type="predicted"/>